<organism evidence="2">
    <name type="scientific">Ananas comosus var. bracteatus</name>
    <name type="common">red pineapple</name>
    <dbReference type="NCBI Taxonomy" id="296719"/>
    <lineage>
        <taxon>Eukaryota</taxon>
        <taxon>Viridiplantae</taxon>
        <taxon>Streptophyta</taxon>
        <taxon>Embryophyta</taxon>
        <taxon>Tracheophyta</taxon>
        <taxon>Spermatophyta</taxon>
        <taxon>Magnoliopsida</taxon>
        <taxon>Liliopsida</taxon>
        <taxon>Poales</taxon>
        <taxon>Bromeliaceae</taxon>
        <taxon>Bromelioideae</taxon>
        <taxon>Ananas</taxon>
    </lineage>
</organism>
<dbReference type="AlphaFoldDB" id="A0A6V7NF91"/>
<accession>A0A6V7NF91</accession>
<reference evidence="2" key="1">
    <citation type="submission" date="2020-07" db="EMBL/GenBank/DDBJ databases">
        <authorList>
            <person name="Lin J."/>
        </authorList>
    </citation>
    <scope>NUCLEOTIDE SEQUENCE</scope>
</reference>
<protein>
    <submittedName>
        <fullName evidence="2">Uncharacterized protein</fullName>
    </submittedName>
</protein>
<sequence length="174" mass="19787">MPPLHYKYRAPLQTPGIENSELKHPPPRAITNATYDDARELTYIEFPTKWVWHSSDKIWTRRKQGNRTGRIVYIHPNAGELYFLRLLLNKVRGPTNYTEIRTVDSIAYETFRAACYVHVSIQAISAAARKQSTAVDSSQHSNKLSCSQRQTTDSSSRFCSSNSQGVQAAAEEIR</sequence>
<dbReference type="EMBL" id="LR862129">
    <property type="protein sequence ID" value="CAD1817250.1"/>
    <property type="molecule type" value="Genomic_DNA"/>
</dbReference>
<name>A0A6V7NF91_ANACO</name>
<feature type="compositionally biased region" description="Polar residues" evidence="1">
    <location>
        <begin position="134"/>
        <end position="166"/>
    </location>
</feature>
<evidence type="ECO:0000313" key="2">
    <source>
        <dbReference type="EMBL" id="CAD1817250.1"/>
    </source>
</evidence>
<evidence type="ECO:0000256" key="1">
    <source>
        <dbReference type="SAM" id="MobiDB-lite"/>
    </source>
</evidence>
<feature type="region of interest" description="Disordered" evidence="1">
    <location>
        <begin position="134"/>
        <end position="174"/>
    </location>
</feature>
<gene>
    <name evidence="2" type="ORF">CB5_LOCUS461</name>
</gene>
<proteinExistence type="predicted"/>